<dbReference type="Proteomes" id="UP000520814">
    <property type="component" value="Unassembled WGS sequence"/>
</dbReference>
<keyword evidence="1" id="KW-1133">Transmembrane helix</keyword>
<protein>
    <submittedName>
        <fullName evidence="2">Uncharacterized protein</fullName>
    </submittedName>
</protein>
<proteinExistence type="predicted"/>
<comment type="caution">
    <text evidence="2">The sequence shown here is derived from an EMBL/GenBank/DDBJ whole genome shotgun (WGS) entry which is preliminary data.</text>
</comment>
<dbReference type="AlphaFoldDB" id="A0A7W9W8R6"/>
<organism evidence="2 3">
    <name type="scientific">Armatimonas rosea</name>
    <dbReference type="NCBI Taxonomy" id="685828"/>
    <lineage>
        <taxon>Bacteria</taxon>
        <taxon>Bacillati</taxon>
        <taxon>Armatimonadota</taxon>
        <taxon>Armatimonadia</taxon>
        <taxon>Armatimonadales</taxon>
        <taxon>Armatimonadaceae</taxon>
        <taxon>Armatimonas</taxon>
    </lineage>
</organism>
<keyword evidence="1" id="KW-0812">Transmembrane</keyword>
<evidence type="ECO:0000256" key="1">
    <source>
        <dbReference type="SAM" id="Phobius"/>
    </source>
</evidence>
<dbReference type="RefSeq" id="WP_184201687.1">
    <property type="nucleotide sequence ID" value="NZ_JACHGW010000004.1"/>
</dbReference>
<sequence>MNNLNDRFLTFLDDEKHVPDRRPVWGMLAIVGGLLTLLLGVATALLWRRLFAAPLFPLGIWLGCWGCWQLLTRQRDRWLARRVREIAETGQRVNGYLVRASDSLYRPGSQAQPCQVLISFQNEVASDAEYMQYLAQRWAEKTPSRERRRRYRRVKLPHSLTDGSTVYCCDLFVHPGLLASGYLTSSVLPCLAEPGDQGGLELVPYWLLFPYVEVPQGQRQRL</sequence>
<gene>
    <name evidence="2" type="ORF">HNQ39_004337</name>
</gene>
<accession>A0A7W9W8R6</accession>
<feature type="transmembrane region" description="Helical" evidence="1">
    <location>
        <begin position="24"/>
        <end position="45"/>
    </location>
</feature>
<dbReference type="EMBL" id="JACHGW010000004">
    <property type="protein sequence ID" value="MBB6052516.1"/>
    <property type="molecule type" value="Genomic_DNA"/>
</dbReference>
<evidence type="ECO:0000313" key="3">
    <source>
        <dbReference type="Proteomes" id="UP000520814"/>
    </source>
</evidence>
<keyword evidence="1" id="KW-0472">Membrane</keyword>
<feature type="transmembrane region" description="Helical" evidence="1">
    <location>
        <begin position="51"/>
        <end position="71"/>
    </location>
</feature>
<reference evidence="2 3" key="1">
    <citation type="submission" date="2020-08" db="EMBL/GenBank/DDBJ databases">
        <title>Genomic Encyclopedia of Type Strains, Phase IV (KMG-IV): sequencing the most valuable type-strain genomes for metagenomic binning, comparative biology and taxonomic classification.</title>
        <authorList>
            <person name="Goeker M."/>
        </authorList>
    </citation>
    <scope>NUCLEOTIDE SEQUENCE [LARGE SCALE GENOMIC DNA]</scope>
    <source>
        <strain evidence="2 3">DSM 23562</strain>
    </source>
</reference>
<evidence type="ECO:0000313" key="2">
    <source>
        <dbReference type="EMBL" id="MBB6052516.1"/>
    </source>
</evidence>
<name>A0A7W9W8R6_ARMRO</name>
<keyword evidence="3" id="KW-1185">Reference proteome</keyword>